<feature type="compositionally biased region" description="Polar residues" evidence="1">
    <location>
        <begin position="130"/>
        <end position="143"/>
    </location>
</feature>
<evidence type="ECO:0000256" key="1">
    <source>
        <dbReference type="SAM" id="MobiDB-lite"/>
    </source>
</evidence>
<dbReference type="Pfam" id="PF19063">
    <property type="entry name" value="DUF5759"/>
    <property type="match status" value="1"/>
</dbReference>
<organism evidence="2">
    <name type="scientific">viral metagenome</name>
    <dbReference type="NCBI Taxonomy" id="1070528"/>
    <lineage>
        <taxon>unclassified sequences</taxon>
        <taxon>metagenomes</taxon>
        <taxon>organismal metagenomes</taxon>
    </lineage>
</organism>
<protein>
    <submittedName>
        <fullName evidence="2">Uncharacterized protein</fullName>
    </submittedName>
</protein>
<reference evidence="2" key="1">
    <citation type="journal article" date="2020" name="Nature">
        <title>Giant virus diversity and host interactions through global metagenomics.</title>
        <authorList>
            <person name="Schulz F."/>
            <person name="Roux S."/>
            <person name="Paez-Espino D."/>
            <person name="Jungbluth S."/>
            <person name="Walsh D.A."/>
            <person name="Denef V.J."/>
            <person name="McMahon K.D."/>
            <person name="Konstantinidis K.T."/>
            <person name="Eloe-Fadrosh E.A."/>
            <person name="Kyrpides N.C."/>
            <person name="Woyke T."/>
        </authorList>
    </citation>
    <scope>NUCLEOTIDE SEQUENCE</scope>
    <source>
        <strain evidence="2">GVMAG-S-1101161-73</strain>
    </source>
</reference>
<feature type="region of interest" description="Disordered" evidence="1">
    <location>
        <begin position="115"/>
        <end position="153"/>
    </location>
</feature>
<evidence type="ECO:0000313" key="2">
    <source>
        <dbReference type="EMBL" id="QHS81012.1"/>
    </source>
</evidence>
<sequence length="195" mass="21962">MSGVPQLPANTLFDVRLKKDQARQRAYNQILEQALQKVAHSATAPNQPTFVYFNVPAFVLGLPGLDLKDCIVYIVFQLRTQGYDVRYTYPNLLWISWAHHERQYLMEKNPIVQSMMPPKMAGPEKRRGASQVSLQQAATSTPNAGPALRAADYTPPAGFVETMERPSPYAKPRQSVRFSDAKDSLGNVLDELWKI</sequence>
<dbReference type="InterPro" id="IPR043977">
    <property type="entry name" value="DUF5759"/>
</dbReference>
<dbReference type="EMBL" id="MN740728">
    <property type="protein sequence ID" value="QHS81012.1"/>
    <property type="molecule type" value="Genomic_DNA"/>
</dbReference>
<proteinExistence type="predicted"/>
<accession>A0A6C0AMN4</accession>
<dbReference type="AlphaFoldDB" id="A0A6C0AMN4"/>
<name>A0A6C0AMN4_9ZZZZ</name>